<organism evidence="15 16">
    <name type="scientific">Pseudoalteromonas phenolica</name>
    <dbReference type="NCBI Taxonomy" id="161398"/>
    <lineage>
        <taxon>Bacteria</taxon>
        <taxon>Pseudomonadati</taxon>
        <taxon>Pseudomonadota</taxon>
        <taxon>Gammaproteobacteria</taxon>
        <taxon>Alteromonadales</taxon>
        <taxon>Pseudoalteromonadaceae</taxon>
        <taxon>Pseudoalteromonas</taxon>
    </lineage>
</organism>
<accession>A0A5R9PZV7</accession>
<dbReference type="EMBL" id="PPSW01000027">
    <property type="protein sequence ID" value="TLX45902.1"/>
    <property type="molecule type" value="Genomic_DNA"/>
</dbReference>
<comment type="subcellular location">
    <subcellularLocation>
        <location evidence="1">Cell membrane</location>
        <topology evidence="1">Multi-pass membrane protein</topology>
    </subcellularLocation>
</comment>
<dbReference type="RefSeq" id="WP_138483357.1">
    <property type="nucleotide sequence ID" value="NZ_PPSW01000027.1"/>
</dbReference>
<dbReference type="InterPro" id="IPR029025">
    <property type="entry name" value="T3SS_substrate_exporter_C"/>
</dbReference>
<keyword evidence="11 13" id="KW-1006">Bacterial flagellum protein export</keyword>
<keyword evidence="15" id="KW-0966">Cell projection</keyword>
<keyword evidence="10 13" id="KW-0472">Membrane</keyword>
<keyword evidence="6 13" id="KW-0812">Transmembrane</keyword>
<feature type="transmembrane region" description="Helical" evidence="13">
    <location>
        <begin position="150"/>
        <end position="169"/>
    </location>
</feature>
<evidence type="ECO:0000256" key="3">
    <source>
        <dbReference type="ARBA" id="ARBA00021622"/>
    </source>
</evidence>
<dbReference type="GO" id="GO:0005886">
    <property type="term" value="C:plasma membrane"/>
    <property type="evidence" value="ECO:0007669"/>
    <property type="project" value="UniProtKB-SubCell"/>
</dbReference>
<comment type="caution">
    <text evidence="15">The sequence shown here is derived from an EMBL/GenBank/DDBJ whole genome shotgun (WGS) entry which is preliminary data.</text>
</comment>
<evidence type="ECO:0000256" key="11">
    <source>
        <dbReference type="ARBA" id="ARBA00023225"/>
    </source>
</evidence>
<keyword evidence="15" id="KW-0969">Cilium</keyword>
<dbReference type="SUPFAM" id="SSF160544">
    <property type="entry name" value="EscU C-terminal domain-like"/>
    <property type="match status" value="1"/>
</dbReference>
<dbReference type="NCBIfam" id="TIGR00328">
    <property type="entry name" value="flhB"/>
    <property type="match status" value="1"/>
</dbReference>
<dbReference type="AlphaFoldDB" id="A0A5R9PZV7"/>
<gene>
    <name evidence="13 15" type="primary">flhB</name>
    <name evidence="15" type="ORF">C1E24_16620</name>
</gene>
<keyword evidence="15" id="KW-0282">Flagellum</keyword>
<feature type="transmembrane region" description="Helical" evidence="13">
    <location>
        <begin position="89"/>
        <end position="118"/>
    </location>
</feature>
<dbReference type="Proteomes" id="UP000309186">
    <property type="component" value="Unassembled WGS sequence"/>
</dbReference>
<evidence type="ECO:0000256" key="4">
    <source>
        <dbReference type="ARBA" id="ARBA00022448"/>
    </source>
</evidence>
<dbReference type="GO" id="GO:0009306">
    <property type="term" value="P:protein secretion"/>
    <property type="evidence" value="ECO:0007669"/>
    <property type="project" value="InterPro"/>
</dbReference>
<feature type="compositionally biased region" description="Basic and acidic residues" evidence="14">
    <location>
        <begin position="1"/>
        <end position="23"/>
    </location>
</feature>
<comment type="function">
    <text evidence="12 13">Required for formation of the rod structure in the basal body of the flagellar apparatus. Together with FliI and FliH, may constitute the export apparatus of flagellin.</text>
</comment>
<evidence type="ECO:0000256" key="14">
    <source>
        <dbReference type="SAM" id="MobiDB-lite"/>
    </source>
</evidence>
<protein>
    <recommendedName>
        <fullName evidence="3 13">Flagellar biosynthetic protein FlhB</fullName>
    </recommendedName>
</protein>
<evidence type="ECO:0000256" key="2">
    <source>
        <dbReference type="ARBA" id="ARBA00010690"/>
    </source>
</evidence>
<dbReference type="PANTHER" id="PTHR30531">
    <property type="entry name" value="FLAGELLAR BIOSYNTHETIC PROTEIN FLHB"/>
    <property type="match status" value="1"/>
</dbReference>
<evidence type="ECO:0000256" key="9">
    <source>
        <dbReference type="ARBA" id="ARBA00022989"/>
    </source>
</evidence>
<dbReference type="GO" id="GO:0044780">
    <property type="term" value="P:bacterial-type flagellum assembly"/>
    <property type="evidence" value="ECO:0007669"/>
    <property type="project" value="InterPro"/>
</dbReference>
<evidence type="ECO:0000256" key="7">
    <source>
        <dbReference type="ARBA" id="ARBA00022795"/>
    </source>
</evidence>
<keyword evidence="9 13" id="KW-1133">Transmembrane helix</keyword>
<evidence type="ECO:0000256" key="12">
    <source>
        <dbReference type="ARBA" id="ARBA00025078"/>
    </source>
</evidence>
<evidence type="ECO:0000256" key="13">
    <source>
        <dbReference type="RuleBase" id="RU364091"/>
    </source>
</evidence>
<evidence type="ECO:0000313" key="16">
    <source>
        <dbReference type="Proteomes" id="UP000309186"/>
    </source>
</evidence>
<proteinExistence type="inferred from homology"/>
<feature type="transmembrane region" description="Helical" evidence="13">
    <location>
        <begin position="189"/>
        <end position="211"/>
    </location>
</feature>
<evidence type="ECO:0000256" key="6">
    <source>
        <dbReference type="ARBA" id="ARBA00022692"/>
    </source>
</evidence>
<evidence type="ECO:0000256" key="1">
    <source>
        <dbReference type="ARBA" id="ARBA00004651"/>
    </source>
</evidence>
<keyword evidence="8 13" id="KW-0653">Protein transport</keyword>
<keyword evidence="5 13" id="KW-1003">Cell membrane</keyword>
<feature type="region of interest" description="Disordered" evidence="14">
    <location>
        <begin position="1"/>
        <end position="25"/>
    </location>
</feature>
<dbReference type="Gene3D" id="3.40.1690.10">
    <property type="entry name" value="secretion proteins EscU"/>
    <property type="match status" value="1"/>
</dbReference>
<dbReference type="Gene3D" id="6.10.250.2080">
    <property type="match status" value="1"/>
</dbReference>
<sequence>MAEDSGQERTEEPTDKKIDESRKKGQVARSKELGTTFVLIFSAVALLMYGPAIAKGLYNIMGRGLSLNRNETYDTTKMFSVWGEMLSELFFPMAMFVFIIAIAGIVGNTILGGFNFSWQAAAPKASKMSPMKGVKRMFGPQAAVELVKSVLKFVLVAGFAILLIQIFFYEILHLSIEQVPSSIIHALEILAWMFLALSCTMIIISAIDAPYQSYNHHKQLKMTLQEVKDEYKNSEGDPQIKARIRRTQREMSQRRMMQDVPDADVIVTNPTHYSVALKYDTEKAGAPIVLAKGVDELAMQIRKIAKGNEVPIVESPVLTRSLYHTTEVGDQIPDQLFTAVAQVLAYVFQLKRYQKGRGRRPTKLSNNLPIPDDVKH</sequence>
<name>A0A5R9PZV7_9GAMM</name>
<evidence type="ECO:0000256" key="5">
    <source>
        <dbReference type="ARBA" id="ARBA00022475"/>
    </source>
</evidence>
<evidence type="ECO:0000256" key="10">
    <source>
        <dbReference type="ARBA" id="ARBA00023136"/>
    </source>
</evidence>
<dbReference type="PANTHER" id="PTHR30531:SF12">
    <property type="entry name" value="FLAGELLAR BIOSYNTHETIC PROTEIN FLHB"/>
    <property type="match status" value="1"/>
</dbReference>
<dbReference type="FunFam" id="3.40.1690.10:FF:000001">
    <property type="entry name" value="Flagellar biosynthetic protein FlhB"/>
    <property type="match status" value="1"/>
</dbReference>
<comment type="similarity">
    <text evidence="2 13">Belongs to the type III secretion exporter family.</text>
</comment>
<evidence type="ECO:0000313" key="15">
    <source>
        <dbReference type="EMBL" id="TLX45902.1"/>
    </source>
</evidence>
<keyword evidence="7 13" id="KW-1005">Bacterial flagellum biogenesis</keyword>
<dbReference type="OrthoDB" id="9807950at2"/>
<dbReference type="PRINTS" id="PR00950">
    <property type="entry name" value="TYPE3IMSPROT"/>
</dbReference>
<feature type="transmembrane region" description="Helical" evidence="13">
    <location>
        <begin position="33"/>
        <end position="54"/>
    </location>
</feature>
<keyword evidence="4 13" id="KW-0813">Transport</keyword>
<dbReference type="Pfam" id="PF01312">
    <property type="entry name" value="Bac_export_2"/>
    <property type="match status" value="1"/>
</dbReference>
<evidence type="ECO:0000256" key="8">
    <source>
        <dbReference type="ARBA" id="ARBA00022927"/>
    </source>
</evidence>
<dbReference type="InterPro" id="IPR006136">
    <property type="entry name" value="FlhB"/>
</dbReference>
<reference evidence="15 16" key="1">
    <citation type="submission" date="2018-01" db="EMBL/GenBank/DDBJ databases">
        <title>Co-occurrence of chitin degradation, pigmentation and bioactivity in marine Pseudoalteromonas.</title>
        <authorList>
            <person name="Paulsen S."/>
            <person name="Gram L."/>
            <person name="Machado H."/>
        </authorList>
    </citation>
    <scope>NUCLEOTIDE SEQUENCE [LARGE SCALE GENOMIC DNA]</scope>
    <source>
        <strain evidence="15 16">S3663</strain>
    </source>
</reference>
<dbReference type="InterPro" id="IPR006135">
    <property type="entry name" value="T3SS_substrate_exporter"/>
</dbReference>